<feature type="domain" description="Acyltransferase 3" evidence="10">
    <location>
        <begin position="26"/>
        <end position="361"/>
    </location>
</feature>
<dbReference type="PANTHER" id="PTHR23028:SF53">
    <property type="entry name" value="ACYL_TRANSF_3 DOMAIN-CONTAINING PROTEIN"/>
    <property type="match status" value="1"/>
</dbReference>
<dbReference type="CDD" id="cd01840">
    <property type="entry name" value="SGNH_hydrolase_yrhL_like"/>
    <property type="match status" value="1"/>
</dbReference>
<evidence type="ECO:0000313" key="12">
    <source>
        <dbReference type="Proteomes" id="UP000675664"/>
    </source>
</evidence>
<dbReference type="Pfam" id="PF01757">
    <property type="entry name" value="Acyl_transf_3"/>
    <property type="match status" value="1"/>
</dbReference>
<feature type="transmembrane region" description="Helical" evidence="9">
    <location>
        <begin position="21"/>
        <end position="42"/>
    </location>
</feature>
<feature type="region of interest" description="Disordered" evidence="8">
    <location>
        <begin position="426"/>
        <end position="485"/>
    </location>
</feature>
<dbReference type="InterPro" id="IPR050879">
    <property type="entry name" value="Acyltransferase_3"/>
</dbReference>
<dbReference type="Proteomes" id="UP000675664">
    <property type="component" value="Unassembled WGS sequence"/>
</dbReference>
<evidence type="ECO:0000256" key="6">
    <source>
        <dbReference type="ARBA" id="ARBA00023136"/>
    </source>
</evidence>
<evidence type="ECO:0000256" key="7">
    <source>
        <dbReference type="ARBA" id="ARBA00023315"/>
    </source>
</evidence>
<comment type="caution">
    <text evidence="11">The sequence shown here is derived from an EMBL/GenBank/DDBJ whole genome shotgun (WGS) entry which is preliminary data.</text>
</comment>
<proteinExistence type="predicted"/>
<dbReference type="AlphaFoldDB" id="A0A8J7W519"/>
<evidence type="ECO:0000259" key="10">
    <source>
        <dbReference type="Pfam" id="PF01757"/>
    </source>
</evidence>
<gene>
    <name evidence="11" type="ORF">KCX82_15670</name>
</gene>
<comment type="subcellular location">
    <subcellularLocation>
        <location evidence="1">Cell membrane</location>
        <topology evidence="1">Multi-pass membrane protein</topology>
    </subcellularLocation>
</comment>
<sequence length="640" mass="71715">MNCSKKTNQWNLYQGRSQVASIGYMPGLDGLRALAVFAVMAYHLNLTWAPGGLLGVSLFFVLSGYLITNILLTQWEHSGSIDLRDFWLRRARRLLPAFFLMLAGVMSWIALYAPERLAVLKQEALAAIFYCSNWYLIFHQVSYFESFGPPSPLGHLWSLAVEEQFYLFWPILLGLGLRCFPQRKWIIRGTAVVALISVAAMTLIYIPGHDPSRVYYGTDTRAFALLVGAVLAMVWPSGQMTANLSGKKRVTLDAVGSMGLLVVLLMIMKTNQYHPFLYQGGLLLYSAAAACLVAALAHPASYLGRIFGWRPLRWLGECSYGLYLWHYPVIVLTSPAVNTEGPDLSRTLWQIAVSMLLTVLSRYLIEEPIRYGRRKPFRKRPSDLQRWRRPMALSIKISVSILLIFLVLFVTANEGIQTLAKDLSERTENNTAEMEARVTEMEDRVTEKQTQTDENKVIAEGKEDPKDEPATDGEPAAADQKGDIKGDDITAIGDSLMIDVESVLLERLPGIVIDAKIGRQMHQAPDVVSRLQKEGKLGKIVIIELGTNGSFTEKQLAETLDTLKEAEEIVLVNTRVPKPWETVVNETLKRVSESYPNTKLIDWYAASSGHDDYFYPDGVHLNRKGAEAYGEILFEALSNL</sequence>
<evidence type="ECO:0000256" key="3">
    <source>
        <dbReference type="ARBA" id="ARBA00022679"/>
    </source>
</evidence>
<feature type="transmembrane region" description="Helical" evidence="9">
    <location>
        <begin position="393"/>
        <end position="412"/>
    </location>
</feature>
<dbReference type="InterPro" id="IPR002656">
    <property type="entry name" value="Acyl_transf_3_dom"/>
</dbReference>
<accession>A0A8J7W519</accession>
<evidence type="ECO:0000256" key="5">
    <source>
        <dbReference type="ARBA" id="ARBA00022989"/>
    </source>
</evidence>
<reference evidence="11" key="2">
    <citation type="submission" date="2021-04" db="EMBL/GenBank/DDBJ databases">
        <authorList>
            <person name="Liu J."/>
        </authorList>
    </citation>
    <scope>NUCLEOTIDE SEQUENCE</scope>
    <source>
        <strain evidence="11">BAD-6</strain>
    </source>
</reference>
<feature type="transmembrane region" description="Helical" evidence="9">
    <location>
        <begin position="348"/>
        <end position="365"/>
    </location>
</feature>
<organism evidence="11 12">
    <name type="scientific">Sinanaerobacter chloroacetimidivorans</name>
    <dbReference type="NCBI Taxonomy" id="2818044"/>
    <lineage>
        <taxon>Bacteria</taxon>
        <taxon>Bacillati</taxon>
        <taxon>Bacillota</taxon>
        <taxon>Clostridia</taxon>
        <taxon>Peptostreptococcales</taxon>
        <taxon>Anaerovoracaceae</taxon>
        <taxon>Sinanaerobacter</taxon>
    </lineage>
</organism>
<evidence type="ECO:0000256" key="1">
    <source>
        <dbReference type="ARBA" id="ARBA00004651"/>
    </source>
</evidence>
<feature type="transmembrane region" description="Helical" evidence="9">
    <location>
        <begin position="48"/>
        <end position="73"/>
    </location>
</feature>
<dbReference type="Gene3D" id="3.40.50.1110">
    <property type="entry name" value="SGNH hydrolase"/>
    <property type="match status" value="1"/>
</dbReference>
<feature type="transmembrane region" description="Helical" evidence="9">
    <location>
        <begin position="189"/>
        <end position="208"/>
    </location>
</feature>
<keyword evidence="4 9" id="KW-0812">Transmembrane</keyword>
<reference evidence="11" key="1">
    <citation type="submission" date="2021-04" db="EMBL/GenBank/DDBJ databases">
        <title>Sinoanaerobacter chloroacetimidivorans sp. nov., an obligate anaerobic bacterium isolated from anaerobic sludge.</title>
        <authorList>
            <person name="Bao Y."/>
        </authorList>
    </citation>
    <scope>NUCLEOTIDE SEQUENCE</scope>
    <source>
        <strain evidence="11">BAD-6</strain>
    </source>
</reference>
<protein>
    <submittedName>
        <fullName evidence="11">Acetyltransferase</fullName>
    </submittedName>
</protein>
<evidence type="ECO:0000256" key="8">
    <source>
        <dbReference type="SAM" id="MobiDB-lite"/>
    </source>
</evidence>
<keyword evidence="12" id="KW-1185">Reference proteome</keyword>
<feature type="transmembrane region" description="Helical" evidence="9">
    <location>
        <begin position="250"/>
        <end position="270"/>
    </location>
</feature>
<evidence type="ECO:0000256" key="9">
    <source>
        <dbReference type="SAM" id="Phobius"/>
    </source>
</evidence>
<dbReference type="GO" id="GO:0005886">
    <property type="term" value="C:plasma membrane"/>
    <property type="evidence" value="ECO:0007669"/>
    <property type="project" value="UniProtKB-SubCell"/>
</dbReference>
<dbReference type="SUPFAM" id="SSF52266">
    <property type="entry name" value="SGNH hydrolase"/>
    <property type="match status" value="1"/>
</dbReference>
<feature type="transmembrane region" description="Helical" evidence="9">
    <location>
        <begin position="156"/>
        <end position="177"/>
    </location>
</feature>
<feature type="transmembrane region" description="Helical" evidence="9">
    <location>
        <begin position="220"/>
        <end position="238"/>
    </location>
</feature>
<keyword evidence="3" id="KW-0808">Transferase</keyword>
<dbReference type="GO" id="GO:0016747">
    <property type="term" value="F:acyltransferase activity, transferring groups other than amino-acyl groups"/>
    <property type="evidence" value="ECO:0007669"/>
    <property type="project" value="InterPro"/>
</dbReference>
<feature type="transmembrane region" description="Helical" evidence="9">
    <location>
        <begin position="94"/>
        <end position="113"/>
    </location>
</feature>
<feature type="compositionally biased region" description="Basic and acidic residues" evidence="8">
    <location>
        <begin position="426"/>
        <end position="469"/>
    </location>
</feature>
<evidence type="ECO:0000256" key="2">
    <source>
        <dbReference type="ARBA" id="ARBA00022475"/>
    </source>
</evidence>
<keyword evidence="7" id="KW-0012">Acyltransferase</keyword>
<evidence type="ECO:0000313" key="11">
    <source>
        <dbReference type="EMBL" id="MBR0599325.1"/>
    </source>
</evidence>
<dbReference type="EMBL" id="JAGSND010000012">
    <property type="protein sequence ID" value="MBR0599325.1"/>
    <property type="molecule type" value="Genomic_DNA"/>
</dbReference>
<dbReference type="GO" id="GO:0009103">
    <property type="term" value="P:lipopolysaccharide biosynthetic process"/>
    <property type="evidence" value="ECO:0007669"/>
    <property type="project" value="TreeGrafter"/>
</dbReference>
<feature type="transmembrane region" description="Helical" evidence="9">
    <location>
        <begin position="318"/>
        <end position="336"/>
    </location>
</feature>
<dbReference type="RefSeq" id="WP_227019545.1">
    <property type="nucleotide sequence ID" value="NZ_JAGSND010000012.1"/>
</dbReference>
<name>A0A8J7W519_9FIRM</name>
<keyword evidence="5 9" id="KW-1133">Transmembrane helix</keyword>
<evidence type="ECO:0000256" key="4">
    <source>
        <dbReference type="ARBA" id="ARBA00022692"/>
    </source>
</evidence>
<keyword evidence="6 9" id="KW-0472">Membrane</keyword>
<feature type="transmembrane region" description="Helical" evidence="9">
    <location>
        <begin position="276"/>
        <end position="297"/>
    </location>
</feature>
<keyword evidence="2" id="KW-1003">Cell membrane</keyword>
<dbReference type="InterPro" id="IPR036514">
    <property type="entry name" value="SGNH_hydro_sf"/>
</dbReference>
<dbReference type="PANTHER" id="PTHR23028">
    <property type="entry name" value="ACETYLTRANSFERASE"/>
    <property type="match status" value="1"/>
</dbReference>